<proteinExistence type="predicted"/>
<comment type="caution">
    <text evidence="4">The sequence shown here is derived from an EMBL/GenBank/DDBJ whole genome shotgun (WGS) entry which is preliminary data.</text>
</comment>
<feature type="chain" id="PRO_5041199973" description="BIG2 domain-containing protein" evidence="2">
    <location>
        <begin position="24"/>
        <end position="731"/>
    </location>
</feature>
<dbReference type="EMBL" id="BRXS01000002">
    <property type="protein sequence ID" value="GLC25022.1"/>
    <property type="molecule type" value="Genomic_DNA"/>
</dbReference>
<reference evidence="4" key="1">
    <citation type="submission" date="2022-08" db="EMBL/GenBank/DDBJ databases">
        <title>Draft genome sequencing of Roseisolibacter agri AW1220.</title>
        <authorList>
            <person name="Tobiishi Y."/>
            <person name="Tonouchi A."/>
        </authorList>
    </citation>
    <scope>NUCLEOTIDE SEQUENCE</scope>
    <source>
        <strain evidence="4">AW1220</strain>
    </source>
</reference>
<dbReference type="AlphaFoldDB" id="A0AA37Q790"/>
<evidence type="ECO:0000313" key="4">
    <source>
        <dbReference type="EMBL" id="GLC25022.1"/>
    </source>
</evidence>
<sequence length="731" mass="77185">MPFRLRARLVLAAAAGLGLPVLGACGDSPSEPGTGSPTTTFSIIPAPSSSAAPGLEGKQFSAAPGDTVRLSGQVKAGSSTSTPTISWRSTDAAVAEVSTDGLVRAKAIGTASIIATATQLADTLRVVVSTCGTTRALDLALGQVLAFDGTQGTDLCVVAGSAGQEYVLIPHYATDSASRRVSFAVTASGIGTVAADVGGVAAADAPLATSVGPTRARLAARATMDGADVTDAPLHRRLRRHTARELGSGQVARARSTLRAGHAAAFARRLAPRARASADASPATTGTTATTSGTTAADGAAPTLAAAQGVPRVGDLLRVNARTTSACDTLTSGFRTGRVAAVTDRLIILADTANPRNGFTDAEYRQFALTFDTLAYPVDVANFGEPSDIDKNQRAIAFFTRAVNEETPRGADYVIGGFFWERDLFPNNVPKAQGGCAGSNAAEFFYMLVPDPTGSINGNARSKAYVSEVTVGTLAHEFQHLINAARRIYVTDADDFEDVWLNEGLSHIAEELVFYRAAGFAPRTRLTAASVRTTSTIFDMYNLYGNDNLRRVLTYLRDTETRSPFGEDDDLETRGATWQFLRYAADRLSPTNGGGDVALWKKLVDNKSFGRKNLQASLGASVPLEDWFRDWTVANFVDAQATALPGLEARFTQPSWAYRSVLLSFTDTQGRPYALGTRTLLSDAPQTVQLNGGSAAYLRFAVPAGRQATLRTRLNATPRAGNLRLTVVRTR</sequence>
<evidence type="ECO:0000256" key="1">
    <source>
        <dbReference type="SAM" id="MobiDB-lite"/>
    </source>
</evidence>
<dbReference type="InterPro" id="IPR003343">
    <property type="entry name" value="Big_2"/>
</dbReference>
<feature type="domain" description="BIG2" evidence="3">
    <location>
        <begin position="61"/>
        <end position="126"/>
    </location>
</feature>
<accession>A0AA37Q790</accession>
<gene>
    <name evidence="4" type="ORF">rosag_15350</name>
</gene>
<organism evidence="4 5">
    <name type="scientific">Roseisolibacter agri</name>
    <dbReference type="NCBI Taxonomy" id="2014610"/>
    <lineage>
        <taxon>Bacteria</taxon>
        <taxon>Pseudomonadati</taxon>
        <taxon>Gemmatimonadota</taxon>
        <taxon>Gemmatimonadia</taxon>
        <taxon>Gemmatimonadales</taxon>
        <taxon>Gemmatimonadaceae</taxon>
        <taxon>Roseisolibacter</taxon>
    </lineage>
</organism>
<evidence type="ECO:0000256" key="2">
    <source>
        <dbReference type="SAM" id="SignalP"/>
    </source>
</evidence>
<evidence type="ECO:0000259" key="3">
    <source>
        <dbReference type="Pfam" id="PF02368"/>
    </source>
</evidence>
<feature type="region of interest" description="Disordered" evidence="1">
    <location>
        <begin position="270"/>
        <end position="297"/>
    </location>
</feature>
<keyword evidence="5" id="KW-1185">Reference proteome</keyword>
<dbReference type="InterPro" id="IPR008964">
    <property type="entry name" value="Invasin/intimin_cell_adhesion"/>
</dbReference>
<dbReference type="SUPFAM" id="SSF49373">
    <property type="entry name" value="Invasin/intimin cell-adhesion fragments"/>
    <property type="match status" value="1"/>
</dbReference>
<protein>
    <recommendedName>
        <fullName evidence="3">BIG2 domain-containing protein</fullName>
    </recommendedName>
</protein>
<evidence type="ECO:0000313" key="5">
    <source>
        <dbReference type="Proteomes" id="UP001161325"/>
    </source>
</evidence>
<feature type="signal peptide" evidence="2">
    <location>
        <begin position="1"/>
        <end position="23"/>
    </location>
</feature>
<dbReference type="Proteomes" id="UP001161325">
    <property type="component" value="Unassembled WGS sequence"/>
</dbReference>
<dbReference type="Gene3D" id="2.60.40.1080">
    <property type="match status" value="1"/>
</dbReference>
<keyword evidence="2" id="KW-0732">Signal</keyword>
<dbReference type="Pfam" id="PF02368">
    <property type="entry name" value="Big_2"/>
    <property type="match status" value="1"/>
</dbReference>
<name>A0AA37Q790_9BACT</name>
<dbReference type="PROSITE" id="PS51257">
    <property type="entry name" value="PROKAR_LIPOPROTEIN"/>
    <property type="match status" value="1"/>
</dbReference>